<keyword evidence="3" id="KW-1185">Reference proteome</keyword>
<sequence length="277" mass="30014">MGKGPGLYYEIGKKTRDLLTRDFACNRKFTITTTTENGIVFTTTGVKECNGMMCDVDTLFKNKYLSANMKVDTNANIFTTIRGDDCALGSTAILSFTLPDFSSGKLEFQHSQEYAGITLALGMTPSPIVEITGVLGTEGLVIGGELAIDHTRGISLNKYNAGIGFTRPDFNASIILAEKGNVLKASYLHTLSPASKTTLAAEITHIFSRNENTFTMGGLYELDKMTSMKGRLNNHGLMGVTLQHEFRPKNLVTFSGEVDTKALDHSAKFGIAIALNS</sequence>
<evidence type="ECO:0000313" key="2">
    <source>
        <dbReference type="EMBL" id="CAK9225716.1"/>
    </source>
</evidence>
<dbReference type="Proteomes" id="UP001497512">
    <property type="component" value="Chromosome 5"/>
</dbReference>
<dbReference type="InterPro" id="IPR027246">
    <property type="entry name" value="Porin_Euk/Tom40"/>
</dbReference>
<dbReference type="CDD" id="cd07306">
    <property type="entry name" value="Porin3_VDAC"/>
    <property type="match status" value="1"/>
</dbReference>
<gene>
    <name evidence="2" type="ORF">CSSPTR1EN2_LOCUS17830</name>
</gene>
<comment type="similarity">
    <text evidence="1">Belongs to the eukaryotic mitochondrial porin (TC 1.B.8.1) family.</text>
</comment>
<accession>A0ABP0UMU3</accession>
<proteinExistence type="inferred from homology"/>
<organism evidence="2 3">
    <name type="scientific">Sphagnum troendelagicum</name>
    <dbReference type="NCBI Taxonomy" id="128251"/>
    <lineage>
        <taxon>Eukaryota</taxon>
        <taxon>Viridiplantae</taxon>
        <taxon>Streptophyta</taxon>
        <taxon>Embryophyta</taxon>
        <taxon>Bryophyta</taxon>
        <taxon>Sphagnophytina</taxon>
        <taxon>Sphagnopsida</taxon>
        <taxon>Sphagnales</taxon>
        <taxon>Sphagnaceae</taxon>
        <taxon>Sphagnum</taxon>
    </lineage>
</organism>
<protein>
    <submittedName>
        <fullName evidence="2">Uncharacterized protein</fullName>
    </submittedName>
</protein>
<dbReference type="PANTHER" id="PTHR11743">
    <property type="entry name" value="VOLTAGE-DEPENDENT ANION-SELECTIVE CHANNEL"/>
    <property type="match status" value="1"/>
</dbReference>
<name>A0ABP0UMU3_9BRYO</name>
<reference evidence="2" key="1">
    <citation type="submission" date="2024-02" db="EMBL/GenBank/DDBJ databases">
        <authorList>
            <consortium name="ELIXIR-Norway"/>
            <consortium name="Elixir Norway"/>
        </authorList>
    </citation>
    <scope>NUCLEOTIDE SEQUENCE</scope>
</reference>
<dbReference type="EMBL" id="OZ019897">
    <property type="protein sequence ID" value="CAK9225716.1"/>
    <property type="molecule type" value="Genomic_DNA"/>
</dbReference>
<dbReference type="Pfam" id="PF01459">
    <property type="entry name" value="Porin_3"/>
    <property type="match status" value="1"/>
</dbReference>
<dbReference type="Gene3D" id="2.40.160.10">
    <property type="entry name" value="Porin"/>
    <property type="match status" value="1"/>
</dbReference>
<evidence type="ECO:0000256" key="1">
    <source>
        <dbReference type="ARBA" id="ARBA00009624"/>
    </source>
</evidence>
<evidence type="ECO:0000313" key="3">
    <source>
        <dbReference type="Proteomes" id="UP001497512"/>
    </source>
</evidence>
<dbReference type="InterPro" id="IPR023614">
    <property type="entry name" value="Porin_dom_sf"/>
</dbReference>
<dbReference type="InterPro" id="IPR001925">
    <property type="entry name" value="Porin_Euk"/>
</dbReference>
<dbReference type="PANTHER" id="PTHR11743:SF70">
    <property type="entry name" value="GH26960P-RELATED"/>
    <property type="match status" value="1"/>
</dbReference>